<name>A0AAD5SEU5_9FUNG</name>
<comment type="caution">
    <text evidence="2">The sequence shown here is derived from an EMBL/GenBank/DDBJ whole genome shotgun (WGS) entry which is preliminary data.</text>
</comment>
<accession>A0AAD5SEU5</accession>
<dbReference type="AlphaFoldDB" id="A0AAD5SEU5"/>
<evidence type="ECO:0000256" key="1">
    <source>
        <dbReference type="SAM" id="MobiDB-lite"/>
    </source>
</evidence>
<keyword evidence="3" id="KW-1185">Reference proteome</keyword>
<protein>
    <submittedName>
        <fullName evidence="2">Uncharacterized protein</fullName>
    </submittedName>
</protein>
<reference evidence="2" key="1">
    <citation type="submission" date="2020-05" db="EMBL/GenBank/DDBJ databases">
        <title>Phylogenomic resolution of chytrid fungi.</title>
        <authorList>
            <person name="Stajich J.E."/>
            <person name="Amses K."/>
            <person name="Simmons R."/>
            <person name="Seto K."/>
            <person name="Myers J."/>
            <person name="Bonds A."/>
            <person name="Quandt C.A."/>
            <person name="Barry K."/>
            <person name="Liu P."/>
            <person name="Grigoriev I."/>
            <person name="Longcore J.E."/>
            <person name="James T.Y."/>
        </authorList>
    </citation>
    <scope>NUCLEOTIDE SEQUENCE</scope>
    <source>
        <strain evidence="2">JEL0318</strain>
    </source>
</reference>
<evidence type="ECO:0000313" key="3">
    <source>
        <dbReference type="Proteomes" id="UP001212841"/>
    </source>
</evidence>
<dbReference type="EMBL" id="JADGJD010000377">
    <property type="protein sequence ID" value="KAJ3051610.1"/>
    <property type="molecule type" value="Genomic_DNA"/>
</dbReference>
<proteinExistence type="predicted"/>
<feature type="region of interest" description="Disordered" evidence="1">
    <location>
        <begin position="1"/>
        <end position="39"/>
    </location>
</feature>
<organism evidence="2 3">
    <name type="scientific">Rhizophlyctis rosea</name>
    <dbReference type="NCBI Taxonomy" id="64517"/>
    <lineage>
        <taxon>Eukaryota</taxon>
        <taxon>Fungi</taxon>
        <taxon>Fungi incertae sedis</taxon>
        <taxon>Chytridiomycota</taxon>
        <taxon>Chytridiomycota incertae sedis</taxon>
        <taxon>Chytridiomycetes</taxon>
        <taxon>Rhizophlyctidales</taxon>
        <taxon>Rhizophlyctidaceae</taxon>
        <taxon>Rhizophlyctis</taxon>
    </lineage>
</organism>
<gene>
    <name evidence="2" type="ORF">HK097_007372</name>
</gene>
<sequence length="246" mass="26780">MKARGTSGPLIHVVPQNTASPSGAIKKVKNPSLPESMRPRKDVDLSDYMITTAAPQVSYATKFAADFLRQEKKMQLEDEHQEAILARSEGVAPPSLTVVRKVQVVNMPTGDQIKNGGVNASMLDDRPPANPPPKDTMKAVKTPVILKPTVKGGQDVFSYNPKTDQTTLTNTEIIKKEAEKMTSVSMPGQFPKEDVPAYKGFNPIRQDISTVLTNPGEMAKTIPEHLRPAHAAIKIEKNGNGFDVSK</sequence>
<evidence type="ECO:0000313" key="2">
    <source>
        <dbReference type="EMBL" id="KAJ3051610.1"/>
    </source>
</evidence>
<feature type="non-terminal residue" evidence="2">
    <location>
        <position position="246"/>
    </location>
</feature>
<dbReference type="Proteomes" id="UP001212841">
    <property type="component" value="Unassembled WGS sequence"/>
</dbReference>